<evidence type="ECO:0000256" key="1">
    <source>
        <dbReference type="ARBA" id="ARBA00006259"/>
    </source>
</evidence>
<dbReference type="Pfam" id="PF04108">
    <property type="entry name" value="ATG17_like"/>
    <property type="match status" value="1"/>
</dbReference>
<accession>A0A4R0RSN9</accession>
<feature type="domain" description="Autophagy protein ATG17-like" evidence="9">
    <location>
        <begin position="28"/>
        <end position="443"/>
    </location>
</feature>
<name>A0A4R0RSN9_9APHY</name>
<organism evidence="10 11">
    <name type="scientific">Steccherinum ochraceum</name>
    <dbReference type="NCBI Taxonomy" id="92696"/>
    <lineage>
        <taxon>Eukaryota</taxon>
        <taxon>Fungi</taxon>
        <taxon>Dikarya</taxon>
        <taxon>Basidiomycota</taxon>
        <taxon>Agaricomycotina</taxon>
        <taxon>Agaricomycetes</taxon>
        <taxon>Polyporales</taxon>
        <taxon>Steccherinaceae</taxon>
        <taxon>Steccherinum</taxon>
    </lineage>
</organism>
<protein>
    <recommendedName>
        <fullName evidence="2 6">Autophagy-related protein 17</fullName>
    </recommendedName>
</protein>
<dbReference type="GO" id="GO:0034045">
    <property type="term" value="C:phagophore assembly site membrane"/>
    <property type="evidence" value="ECO:0007669"/>
    <property type="project" value="UniProtKB-SubCell"/>
</dbReference>
<dbReference type="InterPro" id="IPR007240">
    <property type="entry name" value="Atg17"/>
</dbReference>
<evidence type="ECO:0000256" key="8">
    <source>
        <dbReference type="SAM" id="MobiDB-lite"/>
    </source>
</evidence>
<dbReference type="OrthoDB" id="1937984at2759"/>
<dbReference type="PANTHER" id="PTHR28005">
    <property type="entry name" value="AUTOPHAGY-RELATED PROTEIN 17"/>
    <property type="match status" value="1"/>
</dbReference>
<evidence type="ECO:0000256" key="5">
    <source>
        <dbReference type="ARBA" id="ARBA00023136"/>
    </source>
</evidence>
<keyword evidence="3 6" id="KW-0963">Cytoplasm</keyword>
<dbReference type="GO" id="GO:0000045">
    <property type="term" value="P:autophagosome assembly"/>
    <property type="evidence" value="ECO:0007669"/>
    <property type="project" value="TreeGrafter"/>
</dbReference>
<feature type="coiled-coil region" evidence="7">
    <location>
        <begin position="407"/>
        <end position="438"/>
    </location>
</feature>
<evidence type="ECO:0000259" key="9">
    <source>
        <dbReference type="Pfam" id="PF04108"/>
    </source>
</evidence>
<comment type="similarity">
    <text evidence="1 6">Belongs to the ATG17 family.</text>
</comment>
<evidence type="ECO:0000256" key="7">
    <source>
        <dbReference type="SAM" id="Coils"/>
    </source>
</evidence>
<evidence type="ECO:0000256" key="3">
    <source>
        <dbReference type="ARBA" id="ARBA00022490"/>
    </source>
</evidence>
<keyword evidence="4 6" id="KW-0072">Autophagy</keyword>
<dbReference type="Proteomes" id="UP000292702">
    <property type="component" value="Unassembled WGS sequence"/>
</dbReference>
<dbReference type="STRING" id="92696.A0A4R0RSN9"/>
<dbReference type="GO" id="GO:0034727">
    <property type="term" value="P:piecemeal microautophagy of the nucleus"/>
    <property type="evidence" value="ECO:0007669"/>
    <property type="project" value="TreeGrafter"/>
</dbReference>
<comment type="caution">
    <text evidence="10">The sequence shown here is derived from an EMBL/GenBank/DDBJ whole genome shotgun (WGS) entry which is preliminary data.</text>
</comment>
<evidence type="ECO:0000256" key="4">
    <source>
        <dbReference type="ARBA" id="ARBA00023006"/>
    </source>
</evidence>
<proteinExistence type="inferred from homology"/>
<reference evidence="10 11" key="1">
    <citation type="submission" date="2018-11" db="EMBL/GenBank/DDBJ databases">
        <title>Genome assembly of Steccherinum ochraceum LE-BIN_3174, the white-rot fungus of the Steccherinaceae family (The Residual Polyporoid clade, Polyporales, Basidiomycota).</title>
        <authorList>
            <person name="Fedorova T.V."/>
            <person name="Glazunova O.A."/>
            <person name="Landesman E.O."/>
            <person name="Moiseenko K.V."/>
            <person name="Psurtseva N.V."/>
            <person name="Savinova O.S."/>
            <person name="Shakhova N.V."/>
            <person name="Tyazhelova T.V."/>
            <person name="Vasina D.V."/>
        </authorList>
    </citation>
    <scope>NUCLEOTIDE SEQUENCE [LARGE SCALE GENOMIC DNA]</scope>
    <source>
        <strain evidence="10 11">LE-BIN_3174</strain>
    </source>
</reference>
<evidence type="ECO:0000256" key="6">
    <source>
        <dbReference type="RuleBase" id="RU368080"/>
    </source>
</evidence>
<dbReference type="InterPro" id="IPR045326">
    <property type="entry name" value="ATG17-like_dom"/>
</dbReference>
<dbReference type="EMBL" id="RWJN01000025">
    <property type="protein sequence ID" value="TCD70232.1"/>
    <property type="molecule type" value="Genomic_DNA"/>
</dbReference>
<comment type="subcellular location">
    <subcellularLocation>
        <location evidence="6">Cytoplasm</location>
    </subcellularLocation>
    <subcellularLocation>
        <location evidence="6">Preautophagosomal structure membrane</location>
        <topology evidence="6">Peripheral membrane protein</topology>
    </subcellularLocation>
</comment>
<dbReference type="PANTHER" id="PTHR28005:SF1">
    <property type="entry name" value="AUTOPHAGY-RELATED PROTEIN 17"/>
    <property type="match status" value="1"/>
</dbReference>
<evidence type="ECO:0000313" key="11">
    <source>
        <dbReference type="Proteomes" id="UP000292702"/>
    </source>
</evidence>
<feature type="coiled-coil region" evidence="7">
    <location>
        <begin position="70"/>
        <end position="97"/>
    </location>
</feature>
<feature type="compositionally biased region" description="Polar residues" evidence="8">
    <location>
        <begin position="123"/>
        <end position="136"/>
    </location>
</feature>
<dbReference type="GO" id="GO:0060090">
    <property type="term" value="F:molecular adaptor activity"/>
    <property type="evidence" value="ECO:0007669"/>
    <property type="project" value="TreeGrafter"/>
</dbReference>
<keyword evidence="7" id="KW-0175">Coiled coil</keyword>
<keyword evidence="11" id="KW-1185">Reference proteome</keyword>
<dbReference type="AlphaFoldDB" id="A0A4R0RSN9"/>
<evidence type="ECO:0000313" key="10">
    <source>
        <dbReference type="EMBL" id="TCD70232.1"/>
    </source>
</evidence>
<comment type="function">
    <text evidence="6">Autophagy-specific protein that functions in response to autophagy-inducing signals as a scaffold to recruit other ATG proteins to organize preautophagosomal structure (PAS) formation. Modulates the timing and magnitude of the autophagy response, such as the size of the sequestering vesicles. Plays particularly a role in pexophagy and nucleophagy.</text>
</comment>
<feature type="region of interest" description="Disordered" evidence="8">
    <location>
        <begin position="123"/>
        <end position="164"/>
    </location>
</feature>
<dbReference type="GO" id="GO:1990316">
    <property type="term" value="C:Atg1/ULK1 kinase complex"/>
    <property type="evidence" value="ECO:0007669"/>
    <property type="project" value="TreeGrafter"/>
</dbReference>
<dbReference type="GO" id="GO:0030295">
    <property type="term" value="F:protein kinase activator activity"/>
    <property type="evidence" value="ECO:0007669"/>
    <property type="project" value="TreeGrafter"/>
</dbReference>
<gene>
    <name evidence="10" type="primary">ATG17</name>
    <name evidence="10" type="ORF">EIP91_004413</name>
</gene>
<dbReference type="GO" id="GO:0000422">
    <property type="term" value="P:autophagy of mitochondrion"/>
    <property type="evidence" value="ECO:0007669"/>
    <property type="project" value="TreeGrafter"/>
</dbReference>
<keyword evidence="5" id="KW-0472">Membrane</keyword>
<evidence type="ECO:0000256" key="2">
    <source>
        <dbReference type="ARBA" id="ARBA00013806"/>
    </source>
</evidence>
<sequence length="502" mass="56266">MAATPADGNIKTEQPHLVSLVLQSKKALQQGEQLCTRARTVSSESAQTSIDLMALDAKLKWVTDAVVEQLKLAAAVAKSIEEKRARLEKQTDEWDTMRNSRVDALDSILESLGSQVVPPSFHVASSDSSLFGSQPGTDDEVDQPNGEPKPPQDDPFPGQSPTETLRNVLRNGLPKHHRRSSDRSKWKTLRDFVDERAIEGVLDTIENDRVALDKIMSRTSRYPEDLTKTITDIRTNVATEFTMPSIVAVVTSQEDASANMATLLTNLAHHYDQIVDVLHESEAGTVFDPSEIEDMNRDTDELPRVISDLEQNMSSIQTSHEQLLTSKQQALQLLKTQKDTLDDLEVLGDVMQDMLTHQETVESQSMEHIADMHVSLGAIEDLHVRFTSYEYSYSKLLLELGRRKQYKEAAEKVVEGMLSQLEAMVEEERQRRESFNAEYGDHLPSDVCLSIQNLPTRWEVVPWNHEPIETLPEVDADLLKEANARIQSAEANLTNISSSQSL</sequence>